<keyword evidence="1 2" id="KW-0694">RNA-binding</keyword>
<dbReference type="Gene3D" id="3.30.70.330">
    <property type="match status" value="1"/>
</dbReference>
<sequence>MESFPLANQDSNFSLNSSFSSSSNPILSTSTSLVQNGFDGVSTQSSTIIQTQSVSSNSNIVSMSSTVNSTPVLRKQHQSIKKEPEDEELILARSIFIKNVDYSTNKRDLEDHFKDCGSITRCKIATDKATGQPLGYAYIEFATNEGAQRSKLLNDSLFKGRQITVMEKRKNKPGMGKSGYKQQKMLMQNQHATQILAQAVSAALSGNLMGNLLTTGLMGRGRGLPNMRGANAFKRGGGGRFRPY</sequence>
<dbReference type="OrthoDB" id="4726at2759"/>
<dbReference type="Proteomes" id="UP000039865">
    <property type="component" value="Unassembled WGS sequence"/>
</dbReference>
<dbReference type="InterPro" id="IPR035979">
    <property type="entry name" value="RBD_domain_sf"/>
</dbReference>
<dbReference type="PROSITE" id="PS50102">
    <property type="entry name" value="RRM"/>
    <property type="match status" value="1"/>
</dbReference>
<protein>
    <submittedName>
        <fullName evidence="4">Rnp domain protein</fullName>
    </submittedName>
</protein>
<dbReference type="SMART" id="SM00360">
    <property type="entry name" value="RRM"/>
    <property type="match status" value="1"/>
</dbReference>
<dbReference type="GO" id="GO:0008143">
    <property type="term" value="F:poly(A) binding"/>
    <property type="evidence" value="ECO:0007669"/>
    <property type="project" value="TreeGrafter"/>
</dbReference>
<keyword evidence="5" id="KW-1185">Reference proteome</keyword>
<proteinExistence type="predicted"/>
<evidence type="ECO:0000313" key="4">
    <source>
        <dbReference type="EMBL" id="CDW77189.1"/>
    </source>
</evidence>
<reference evidence="4 5" key="1">
    <citation type="submission" date="2014-06" db="EMBL/GenBank/DDBJ databases">
        <authorList>
            <person name="Swart Estienne"/>
        </authorList>
    </citation>
    <scope>NUCLEOTIDE SEQUENCE [LARGE SCALE GENOMIC DNA]</scope>
    <source>
        <strain evidence="4 5">130c</strain>
    </source>
</reference>
<dbReference type="SUPFAM" id="SSF54928">
    <property type="entry name" value="RNA-binding domain, RBD"/>
    <property type="match status" value="1"/>
</dbReference>
<evidence type="ECO:0000259" key="3">
    <source>
        <dbReference type="PROSITE" id="PS50102"/>
    </source>
</evidence>
<evidence type="ECO:0000256" key="2">
    <source>
        <dbReference type="PROSITE-ProRule" id="PRU00176"/>
    </source>
</evidence>
<dbReference type="EMBL" id="CCKQ01005921">
    <property type="protein sequence ID" value="CDW77189.1"/>
    <property type="molecule type" value="Genomic_DNA"/>
</dbReference>
<accession>A0A078A5L6</accession>
<dbReference type="InterPro" id="IPR000504">
    <property type="entry name" value="RRM_dom"/>
</dbReference>
<dbReference type="Pfam" id="PF00076">
    <property type="entry name" value="RRM_1"/>
    <property type="match status" value="1"/>
</dbReference>
<gene>
    <name evidence="4" type="primary">Contig13421.g14325</name>
    <name evidence="4" type="ORF">STYLEM_6159</name>
</gene>
<dbReference type="InParanoid" id="A0A078A5L6"/>
<evidence type="ECO:0000256" key="1">
    <source>
        <dbReference type="ARBA" id="ARBA00022884"/>
    </source>
</evidence>
<dbReference type="PANTHER" id="PTHR23236">
    <property type="entry name" value="EUKARYOTIC TRANSLATION INITIATION FACTOR 4B/4H"/>
    <property type="match status" value="1"/>
</dbReference>
<dbReference type="FunCoup" id="A0A078A5L6">
    <property type="interactions" value="337"/>
</dbReference>
<evidence type="ECO:0000313" key="5">
    <source>
        <dbReference type="Proteomes" id="UP000039865"/>
    </source>
</evidence>
<dbReference type="PANTHER" id="PTHR23236:SF12">
    <property type="entry name" value="EUKARYOTIC INITIATION FACTOR 4B-RELATED"/>
    <property type="match status" value="1"/>
</dbReference>
<name>A0A078A5L6_STYLE</name>
<dbReference type="InterPro" id="IPR012677">
    <property type="entry name" value="Nucleotide-bd_a/b_plait_sf"/>
</dbReference>
<organism evidence="4 5">
    <name type="scientific">Stylonychia lemnae</name>
    <name type="common">Ciliate</name>
    <dbReference type="NCBI Taxonomy" id="5949"/>
    <lineage>
        <taxon>Eukaryota</taxon>
        <taxon>Sar</taxon>
        <taxon>Alveolata</taxon>
        <taxon>Ciliophora</taxon>
        <taxon>Intramacronucleata</taxon>
        <taxon>Spirotrichea</taxon>
        <taxon>Stichotrichia</taxon>
        <taxon>Sporadotrichida</taxon>
        <taxon>Oxytrichidae</taxon>
        <taxon>Stylonychinae</taxon>
        <taxon>Stylonychia</taxon>
    </lineage>
</organism>
<feature type="domain" description="RRM" evidence="3">
    <location>
        <begin position="93"/>
        <end position="170"/>
    </location>
</feature>
<dbReference type="AlphaFoldDB" id="A0A078A5L6"/>